<dbReference type="Gene3D" id="3.20.20.70">
    <property type="entry name" value="Aldolase class I"/>
    <property type="match status" value="1"/>
</dbReference>
<keyword evidence="12" id="KW-0170">Cobalt</keyword>
<evidence type="ECO:0000256" key="6">
    <source>
        <dbReference type="ARBA" id="ARBA00009541"/>
    </source>
</evidence>
<evidence type="ECO:0000256" key="9">
    <source>
        <dbReference type="ARBA" id="ARBA00023235"/>
    </source>
</evidence>
<evidence type="ECO:0000256" key="10">
    <source>
        <dbReference type="PIRNR" id="PIRNR001461"/>
    </source>
</evidence>
<feature type="binding site" evidence="13">
    <location>
        <position position="17"/>
    </location>
    <ligand>
        <name>substrate</name>
    </ligand>
</feature>
<dbReference type="Pfam" id="PF00834">
    <property type="entry name" value="Ribul_P_3_epim"/>
    <property type="match status" value="1"/>
</dbReference>
<evidence type="ECO:0000256" key="2">
    <source>
        <dbReference type="ARBA" id="ARBA00001936"/>
    </source>
</evidence>
<feature type="binding site" evidence="13">
    <location>
        <begin position="153"/>
        <end position="156"/>
    </location>
    <ligand>
        <name>substrate</name>
    </ligand>
</feature>
<dbReference type="PIRSF" id="PIRSF001461">
    <property type="entry name" value="RPE"/>
    <property type="match status" value="1"/>
</dbReference>
<evidence type="ECO:0000256" key="4">
    <source>
        <dbReference type="ARBA" id="ARBA00001947"/>
    </source>
</evidence>
<dbReference type="InterPro" id="IPR013785">
    <property type="entry name" value="Aldolase_TIM"/>
</dbReference>
<feature type="binding site" evidence="12">
    <location>
        <position position="44"/>
    </location>
    <ligand>
        <name>a divalent metal cation</name>
        <dbReference type="ChEBI" id="CHEBI:60240"/>
    </ligand>
</feature>
<comment type="catalytic activity">
    <reaction evidence="1 10">
        <text>D-ribulose 5-phosphate = D-xylulose 5-phosphate</text>
        <dbReference type="Rhea" id="RHEA:13677"/>
        <dbReference type="ChEBI" id="CHEBI:57737"/>
        <dbReference type="ChEBI" id="CHEBI:58121"/>
        <dbReference type="EC" id="5.1.3.1"/>
    </reaction>
</comment>
<evidence type="ECO:0000256" key="3">
    <source>
        <dbReference type="ARBA" id="ARBA00001941"/>
    </source>
</evidence>
<evidence type="ECO:0000313" key="15">
    <source>
        <dbReference type="Proteomes" id="UP000822476"/>
    </source>
</evidence>
<organism evidence="14 15">
    <name type="scientific">Paragonimus skrjabini miyazakii</name>
    <dbReference type="NCBI Taxonomy" id="59628"/>
    <lineage>
        <taxon>Eukaryota</taxon>
        <taxon>Metazoa</taxon>
        <taxon>Spiralia</taxon>
        <taxon>Lophotrochozoa</taxon>
        <taxon>Platyhelminthes</taxon>
        <taxon>Trematoda</taxon>
        <taxon>Digenea</taxon>
        <taxon>Plagiorchiida</taxon>
        <taxon>Troglotremata</taxon>
        <taxon>Troglotrematidae</taxon>
        <taxon>Paragonimus</taxon>
    </lineage>
</organism>
<name>A0A8S9Z725_9TREM</name>
<feature type="binding site" evidence="13">
    <location>
        <position position="77"/>
    </location>
    <ligand>
        <name>substrate</name>
    </ligand>
</feature>
<evidence type="ECO:0000256" key="5">
    <source>
        <dbReference type="ARBA" id="ARBA00001954"/>
    </source>
</evidence>
<evidence type="ECO:0000256" key="8">
    <source>
        <dbReference type="ARBA" id="ARBA00022723"/>
    </source>
</evidence>
<evidence type="ECO:0000256" key="13">
    <source>
        <dbReference type="PIRSR" id="PIRSR001461-3"/>
    </source>
</evidence>
<comment type="cofactor">
    <cofactor evidence="4">
        <name>Zn(2+)</name>
        <dbReference type="ChEBI" id="CHEBI:29105"/>
    </cofactor>
</comment>
<feature type="active site" description="Proton acceptor" evidence="11">
    <location>
        <position position="44"/>
    </location>
</feature>
<dbReference type="EMBL" id="JTDE01000562">
    <property type="protein sequence ID" value="KAF7260921.1"/>
    <property type="molecule type" value="Genomic_DNA"/>
</dbReference>
<dbReference type="EC" id="5.1.3.1" evidence="7 10"/>
<feature type="binding site" evidence="12">
    <location>
        <position position="77"/>
    </location>
    <ligand>
        <name>a divalent metal cation</name>
        <dbReference type="ChEBI" id="CHEBI:60240"/>
    </ligand>
</feature>
<dbReference type="InterPro" id="IPR011060">
    <property type="entry name" value="RibuloseP-bd_barrel"/>
</dbReference>
<dbReference type="AlphaFoldDB" id="A0A8S9Z725"/>
<evidence type="ECO:0000313" key="14">
    <source>
        <dbReference type="EMBL" id="KAF7260921.1"/>
    </source>
</evidence>
<dbReference type="InterPro" id="IPR026019">
    <property type="entry name" value="Ribul_P_3_epim"/>
</dbReference>
<gene>
    <name evidence="14" type="ORF">EG68_01799</name>
</gene>
<dbReference type="PROSITE" id="PS01085">
    <property type="entry name" value="RIBUL_P_3_EPIMER_1"/>
    <property type="match status" value="1"/>
</dbReference>
<dbReference type="SUPFAM" id="SSF51366">
    <property type="entry name" value="Ribulose-phoshate binding barrel"/>
    <property type="match status" value="1"/>
</dbReference>
<keyword evidence="15" id="KW-1185">Reference proteome</keyword>
<keyword evidence="12" id="KW-0862">Zinc</keyword>
<comment type="cofactor">
    <cofactor evidence="2">
        <name>Mn(2+)</name>
        <dbReference type="ChEBI" id="CHEBI:29035"/>
    </cofactor>
</comment>
<dbReference type="HAMAP" id="MF_02227">
    <property type="entry name" value="RPE"/>
    <property type="match status" value="1"/>
</dbReference>
<feature type="binding site" evidence="13">
    <location>
        <begin position="204"/>
        <end position="205"/>
    </location>
    <ligand>
        <name>substrate</name>
    </ligand>
</feature>
<dbReference type="Proteomes" id="UP000822476">
    <property type="component" value="Unassembled WGS sequence"/>
</dbReference>
<comment type="cofactor">
    <cofactor evidence="5">
        <name>Fe(2+)</name>
        <dbReference type="ChEBI" id="CHEBI:29033"/>
    </cofactor>
</comment>
<dbReference type="GO" id="GO:0046872">
    <property type="term" value="F:metal ion binding"/>
    <property type="evidence" value="ECO:0007669"/>
    <property type="project" value="UniProtKB-KW"/>
</dbReference>
<evidence type="ECO:0000256" key="12">
    <source>
        <dbReference type="PIRSR" id="PIRSR001461-2"/>
    </source>
</evidence>
<comment type="similarity">
    <text evidence="6 10">Belongs to the ribulose-phosphate 3-epimerase family.</text>
</comment>
<keyword evidence="9 10" id="KW-0413">Isomerase</keyword>
<sequence>MQGKHLVCSKPVMIGPSILNADLSRLADVCSDLLIAGADYLHLDVMDGHFVPNLTIGHPVVATLKPHLPPKTFLDLHMMVAEPEKWIDNMKSAGASQYTFHYEASNDVTRCIRLIREADMKVGLGIKPKTPVTEILPYVDSVDLILIMTVEPGFGGQKFMQDMLPKVKYLRDRYADLDIEVDGGVNSKTIRECVAAGANMIVSGTEITSSSDPASVMRLMRSTAEDVLKLVESNT</sequence>
<dbReference type="OrthoDB" id="1927044at2759"/>
<comment type="cofactor">
    <cofactor evidence="12">
        <name>a divalent metal cation</name>
        <dbReference type="ChEBI" id="CHEBI:60240"/>
    </cofactor>
    <text evidence="12">Binds 1 divalent metal cation per subunit.</text>
</comment>
<reference evidence="14" key="1">
    <citation type="submission" date="2019-07" db="EMBL/GenBank/DDBJ databases">
        <title>Annotation for the trematode Paragonimus miyazaki's.</title>
        <authorList>
            <person name="Choi Y.-J."/>
        </authorList>
    </citation>
    <scope>NUCLEOTIDE SEQUENCE</scope>
    <source>
        <strain evidence="14">Japan</strain>
    </source>
</reference>
<dbReference type="FunFam" id="3.20.20.70:FF:000171">
    <property type="entry name" value="Ribulose-phosphate 3-epimerase"/>
    <property type="match status" value="1"/>
</dbReference>
<dbReference type="PROSITE" id="PS01086">
    <property type="entry name" value="RIBUL_P_3_EPIMER_2"/>
    <property type="match status" value="1"/>
</dbReference>
<dbReference type="GO" id="GO:0004750">
    <property type="term" value="F:D-ribulose-phosphate 3-epimerase activity"/>
    <property type="evidence" value="ECO:0007669"/>
    <property type="project" value="UniProtKB-EC"/>
</dbReference>
<comment type="caution">
    <text evidence="14">The sequence shown here is derived from an EMBL/GenBank/DDBJ whole genome shotgun (WGS) entry which is preliminary data.</text>
</comment>
<keyword evidence="8 12" id="KW-0479">Metal-binding</keyword>
<feature type="binding site" evidence="13">
    <location>
        <position position="184"/>
    </location>
    <ligand>
        <name>substrate</name>
    </ligand>
</feature>
<comment type="cofactor">
    <cofactor evidence="3">
        <name>Co(2+)</name>
        <dbReference type="ChEBI" id="CHEBI:48828"/>
    </cofactor>
</comment>
<dbReference type="CDD" id="cd00429">
    <property type="entry name" value="RPE"/>
    <property type="match status" value="1"/>
</dbReference>
<dbReference type="GO" id="GO:0006098">
    <property type="term" value="P:pentose-phosphate shunt"/>
    <property type="evidence" value="ECO:0007669"/>
    <property type="project" value="InterPro"/>
</dbReference>
<feature type="binding site" evidence="12">
    <location>
        <position position="182"/>
    </location>
    <ligand>
        <name>a divalent metal cation</name>
        <dbReference type="ChEBI" id="CHEBI:60240"/>
    </ligand>
</feature>
<dbReference type="NCBIfam" id="NF004076">
    <property type="entry name" value="PRK05581.1-4"/>
    <property type="match status" value="1"/>
</dbReference>
<proteinExistence type="inferred from homology"/>
<dbReference type="PANTHER" id="PTHR11749">
    <property type="entry name" value="RIBULOSE-5-PHOSPHATE-3-EPIMERASE"/>
    <property type="match status" value="1"/>
</dbReference>
<dbReference type="NCBIfam" id="TIGR01163">
    <property type="entry name" value="rpe"/>
    <property type="match status" value="1"/>
</dbReference>
<feature type="binding site" evidence="12">
    <location>
        <position position="42"/>
    </location>
    <ligand>
        <name>a divalent metal cation</name>
        <dbReference type="ChEBI" id="CHEBI:60240"/>
    </ligand>
</feature>
<accession>A0A8S9Z725</accession>
<dbReference type="GO" id="GO:0005975">
    <property type="term" value="P:carbohydrate metabolic process"/>
    <property type="evidence" value="ECO:0007669"/>
    <property type="project" value="InterPro"/>
</dbReference>
<feature type="active site" description="Proton donor" evidence="11">
    <location>
        <position position="182"/>
    </location>
</feature>
<evidence type="ECO:0000256" key="11">
    <source>
        <dbReference type="PIRSR" id="PIRSR001461-1"/>
    </source>
</evidence>
<keyword evidence="12" id="KW-0464">Manganese</keyword>
<protein>
    <recommendedName>
        <fullName evidence="7 10">Ribulose-phosphate 3-epimerase</fullName>
        <ecNumber evidence="7 10">5.1.3.1</ecNumber>
    </recommendedName>
</protein>
<evidence type="ECO:0000256" key="1">
    <source>
        <dbReference type="ARBA" id="ARBA00001782"/>
    </source>
</evidence>
<keyword evidence="10" id="KW-0119">Carbohydrate metabolism</keyword>
<dbReference type="InterPro" id="IPR000056">
    <property type="entry name" value="Ribul_P_3_epim-like"/>
</dbReference>
<evidence type="ECO:0000256" key="7">
    <source>
        <dbReference type="ARBA" id="ARBA00013188"/>
    </source>
</evidence>